<evidence type="ECO:0000256" key="3">
    <source>
        <dbReference type="ARBA" id="ARBA00022723"/>
    </source>
</evidence>
<keyword evidence="3" id="KW-0479">Metal-binding</keyword>
<keyword evidence="11" id="KW-1185">Reference proteome</keyword>
<dbReference type="InterPro" id="IPR041921">
    <property type="entry name" value="NuoE_N"/>
</dbReference>
<gene>
    <name evidence="10" type="ORF">WJX74_006659</name>
</gene>
<dbReference type="PANTHER" id="PTHR10371">
    <property type="entry name" value="NADH DEHYDROGENASE UBIQUINONE FLAVOPROTEIN 2, MITOCHONDRIAL"/>
    <property type="match status" value="1"/>
</dbReference>
<evidence type="ECO:0000313" key="11">
    <source>
        <dbReference type="Proteomes" id="UP001438707"/>
    </source>
</evidence>
<dbReference type="PANTHER" id="PTHR10371:SF3">
    <property type="entry name" value="NADH DEHYDROGENASE [UBIQUINONE] FLAVOPROTEIN 2, MITOCHONDRIAL"/>
    <property type="match status" value="1"/>
</dbReference>
<accession>A0AAW1S785</accession>
<evidence type="ECO:0000256" key="2">
    <source>
        <dbReference type="ARBA" id="ARBA00022714"/>
    </source>
</evidence>
<keyword evidence="5" id="KW-0408">Iron</keyword>
<evidence type="ECO:0000313" key="10">
    <source>
        <dbReference type="EMBL" id="KAK9841487.1"/>
    </source>
</evidence>
<dbReference type="Gene3D" id="3.40.30.10">
    <property type="entry name" value="Glutaredoxin"/>
    <property type="match status" value="1"/>
</dbReference>
<dbReference type="InterPro" id="IPR042128">
    <property type="entry name" value="NuoE_dom"/>
</dbReference>
<evidence type="ECO:0000256" key="4">
    <source>
        <dbReference type="ARBA" id="ARBA00022967"/>
    </source>
</evidence>
<evidence type="ECO:0000256" key="1">
    <source>
        <dbReference type="ARBA" id="ARBA00010643"/>
    </source>
</evidence>
<dbReference type="InterPro" id="IPR002023">
    <property type="entry name" value="NuoE-like"/>
</dbReference>
<reference evidence="10 11" key="1">
    <citation type="journal article" date="2024" name="Nat. Commun.">
        <title>Phylogenomics reveals the evolutionary origins of lichenization in chlorophyte algae.</title>
        <authorList>
            <person name="Puginier C."/>
            <person name="Libourel C."/>
            <person name="Otte J."/>
            <person name="Skaloud P."/>
            <person name="Haon M."/>
            <person name="Grisel S."/>
            <person name="Petersen M."/>
            <person name="Berrin J.G."/>
            <person name="Delaux P.M."/>
            <person name="Dal Grande F."/>
            <person name="Keller J."/>
        </authorList>
    </citation>
    <scope>NUCLEOTIDE SEQUENCE [LARGE SCALE GENOMIC DNA]</scope>
    <source>
        <strain evidence="10 11">SAG 2145</strain>
    </source>
</reference>
<organism evidence="10 11">
    <name type="scientific">Apatococcus lobatus</name>
    <dbReference type="NCBI Taxonomy" id="904363"/>
    <lineage>
        <taxon>Eukaryota</taxon>
        <taxon>Viridiplantae</taxon>
        <taxon>Chlorophyta</taxon>
        <taxon>core chlorophytes</taxon>
        <taxon>Trebouxiophyceae</taxon>
        <taxon>Chlorellales</taxon>
        <taxon>Chlorellaceae</taxon>
        <taxon>Apatococcus</taxon>
    </lineage>
</organism>
<dbReference type="Gene3D" id="1.10.10.1590">
    <property type="entry name" value="NADH-quinone oxidoreductase subunit E"/>
    <property type="match status" value="1"/>
</dbReference>
<evidence type="ECO:0000256" key="5">
    <source>
        <dbReference type="ARBA" id="ARBA00023004"/>
    </source>
</evidence>
<proteinExistence type="inferred from homology"/>
<dbReference type="GO" id="GO:0051537">
    <property type="term" value="F:2 iron, 2 sulfur cluster binding"/>
    <property type="evidence" value="ECO:0007669"/>
    <property type="project" value="UniProtKB-KW"/>
</dbReference>
<dbReference type="GO" id="GO:0046872">
    <property type="term" value="F:metal ion binding"/>
    <property type="evidence" value="ECO:0007669"/>
    <property type="project" value="UniProtKB-KW"/>
</dbReference>
<dbReference type="GO" id="GO:0005743">
    <property type="term" value="C:mitochondrial inner membrane"/>
    <property type="evidence" value="ECO:0007669"/>
    <property type="project" value="UniProtKB-ARBA"/>
</dbReference>
<dbReference type="PROSITE" id="PS01099">
    <property type="entry name" value="COMPLEX1_24K"/>
    <property type="match status" value="1"/>
</dbReference>
<protein>
    <submittedName>
        <fullName evidence="10">Uncharacterized protein</fullName>
    </submittedName>
</protein>
<dbReference type="GO" id="GO:0098796">
    <property type="term" value="C:membrane protein complex"/>
    <property type="evidence" value="ECO:0007669"/>
    <property type="project" value="UniProtKB-ARBA"/>
</dbReference>
<dbReference type="FunFam" id="1.10.10.1590:FF:000001">
    <property type="entry name" value="NADH-quinone oxidoreductase subunit E"/>
    <property type="match status" value="1"/>
</dbReference>
<evidence type="ECO:0000256" key="7">
    <source>
        <dbReference type="ARBA" id="ARBA00023027"/>
    </source>
</evidence>
<dbReference type="FunFam" id="3.40.30.10:FF:000022">
    <property type="entry name" value="NADH dehydrogenase flavoprotein 2, mitochondrial"/>
    <property type="match status" value="1"/>
</dbReference>
<keyword evidence="4" id="KW-1278">Translocase</keyword>
<dbReference type="EMBL" id="JALJOS010000003">
    <property type="protein sequence ID" value="KAK9841487.1"/>
    <property type="molecule type" value="Genomic_DNA"/>
</dbReference>
<comment type="cofactor">
    <cofactor evidence="8">
        <name>[2Fe-2S] cluster</name>
        <dbReference type="ChEBI" id="CHEBI:190135"/>
    </cofactor>
</comment>
<dbReference type="GO" id="GO:0006120">
    <property type="term" value="P:mitochondrial electron transport, NADH to ubiquinone"/>
    <property type="evidence" value="ECO:0007669"/>
    <property type="project" value="UniProtKB-ARBA"/>
</dbReference>
<dbReference type="CDD" id="cd03064">
    <property type="entry name" value="TRX_Fd_NuoE"/>
    <property type="match status" value="1"/>
</dbReference>
<keyword evidence="6" id="KW-0411">Iron-sulfur</keyword>
<name>A0AAW1S785_9CHLO</name>
<dbReference type="InterPro" id="IPR036249">
    <property type="entry name" value="Thioredoxin-like_sf"/>
</dbReference>
<dbReference type="Pfam" id="PF01257">
    <property type="entry name" value="2Fe-2S_thioredx"/>
    <property type="match status" value="1"/>
</dbReference>
<dbReference type="GO" id="GO:1902494">
    <property type="term" value="C:catalytic complex"/>
    <property type="evidence" value="ECO:0007669"/>
    <property type="project" value="UniProtKB-ARBA"/>
</dbReference>
<dbReference type="GO" id="GO:0008137">
    <property type="term" value="F:NADH dehydrogenase (ubiquinone) activity"/>
    <property type="evidence" value="ECO:0007669"/>
    <property type="project" value="UniProtKB-ARBA"/>
</dbReference>
<feature type="region of interest" description="Disordered" evidence="9">
    <location>
        <begin position="256"/>
        <end position="294"/>
    </location>
</feature>
<sequence>MLRSSAWKLCRVGQKSLQRQLEACSVTTRAAVFVGADYPSTGRGFAANSHDVFGQHRDEKGNTISTPFDFTDANYDAVADILLRYPSNYKQSACIPLLDLAQQQNNGHLTLAAMRRVAMLLDMPEIRVYEVATFYTMFNRSPVGRYHVMVCGTTPCQIQGSDGIYEAISNHLGLHYGQTSPDGLFTLSEMECMGACVNAPMIAIADYSNGVEGYSYKYFEDLTPADAVEIVKRYKDGEKPEMGSRYRSKAEPAGAVMNGKWTPAQKTMPTLTEAPPGPFCRDLGEMPAPEQPKA</sequence>
<dbReference type="AlphaFoldDB" id="A0AAW1S785"/>
<dbReference type="SUPFAM" id="SSF52833">
    <property type="entry name" value="Thioredoxin-like"/>
    <property type="match status" value="1"/>
</dbReference>
<comment type="caution">
    <text evidence="10">The sequence shown here is derived from an EMBL/GenBank/DDBJ whole genome shotgun (WGS) entry which is preliminary data.</text>
</comment>
<keyword evidence="2" id="KW-0001">2Fe-2S</keyword>
<comment type="similarity">
    <text evidence="1">Belongs to the complex I 24 kDa subunit family.</text>
</comment>
<dbReference type="Proteomes" id="UP001438707">
    <property type="component" value="Unassembled WGS sequence"/>
</dbReference>
<dbReference type="GO" id="GO:0003954">
    <property type="term" value="F:NADH dehydrogenase activity"/>
    <property type="evidence" value="ECO:0007669"/>
    <property type="project" value="TreeGrafter"/>
</dbReference>
<evidence type="ECO:0000256" key="8">
    <source>
        <dbReference type="ARBA" id="ARBA00034078"/>
    </source>
</evidence>
<dbReference type="NCBIfam" id="TIGR01958">
    <property type="entry name" value="nuoE_fam"/>
    <property type="match status" value="1"/>
</dbReference>
<keyword evidence="7" id="KW-0520">NAD</keyword>
<evidence type="ECO:0000256" key="9">
    <source>
        <dbReference type="SAM" id="MobiDB-lite"/>
    </source>
</evidence>
<evidence type="ECO:0000256" key="6">
    <source>
        <dbReference type="ARBA" id="ARBA00023014"/>
    </source>
</evidence>